<protein>
    <submittedName>
        <fullName evidence="2">Uncharacterized protein</fullName>
    </submittedName>
</protein>
<sequence>IYATQQLTNQLQSQNQDFQMTNRELTQTKSKLMTLERKAVNYETELKTKDQALRRTLAETTGERQVLVEALQEARAEIETLKIEIDRKNDVILKQETRLGRITEELNDQQQKCVKLQSQNQTMVYEQKAIKDQLQIYETKLQISDSDQSKLQEELEQLKTSSLENRVMKQKLSQLEHEYELILRKYRLESETNQQIRAEFIQLKNEFAINLEKLLQQKEIVDRDQEREKQFMELKTEHFDAQKQLKSFQEQFSSQKEQLSQVQKLFQDEKKAISQVSSLLKNLLQDGQLSDFDSDSLCFQSFSGVIQKTKQLFDNMQLLQRENADFLNQKLQLQRELSQTQQKLDETAVKAESFQQSYDRISLQQEDQFKNLQELKQRASQAEQLFGKLNCESQLAINQIKQVLGKQIENSSETSIGAWVAQACRFTQILQKEVETQNDELDQFAVKFSNQEQQIRNYEQNLQLMQQDNEQMKNKTQIGSQSVQKLQQELKSAKQTLNNAGQFVQMSLRFINQQDRVQNQLKQQSKISNILLTNYIAEQKQCKPKVSAVKKLFYALIFINKLRKLSFSTKQVQKEEKSLLLTKSDASAEKFAEQLSQFVVPVAIQTGDPQNGLLKLSTSESRQLINKLLNAFLSQTVVYQFNSEFINADFGQFNLISKYVQSVQQRSFQGVNELQIQNQEIIRANQELQGQKEAIQLRYSEAKRELDENQSKMQQFEANLAEKFIEVESYNQVSQQLGQLLERFKQSENIIQTLNQRVGEQEMDIQAYQQEINRLNEALQDQNQLMKTVSQKCENQLSQQQNMQQIIQQYEQQLQQKDIQMHDMKQILSKNQMELEVQKQTYNGLMREIAQSKSQLNMKESQLKDLNAQLDNEVKLKQVQMSAIKTKPIVPKHEFTIFESGLPKPVQITNKKQSPKETKQDIRDLIQQLDNSLAG</sequence>
<dbReference type="EMBL" id="GDID01003427">
    <property type="protein sequence ID" value="JAP93179.1"/>
    <property type="molecule type" value="Transcribed_RNA"/>
</dbReference>
<evidence type="ECO:0000313" key="2">
    <source>
        <dbReference type="EMBL" id="JAP93179.1"/>
    </source>
</evidence>
<dbReference type="AlphaFoldDB" id="A0A146KCU6"/>
<feature type="coiled-coil region" evidence="1">
    <location>
        <begin position="158"/>
        <end position="185"/>
    </location>
</feature>
<feature type="coiled-coil region" evidence="1">
    <location>
        <begin position="316"/>
        <end position="392"/>
    </location>
</feature>
<feature type="non-terminal residue" evidence="2">
    <location>
        <position position="935"/>
    </location>
</feature>
<accession>A0A146KCU6</accession>
<feature type="non-terminal residue" evidence="2">
    <location>
        <position position="1"/>
    </location>
</feature>
<keyword evidence="1" id="KW-0175">Coiled coil</keyword>
<evidence type="ECO:0000256" key="1">
    <source>
        <dbReference type="SAM" id="Coils"/>
    </source>
</evidence>
<feature type="coiled-coil region" evidence="1">
    <location>
        <begin position="441"/>
        <end position="503"/>
    </location>
</feature>
<organism evidence="2">
    <name type="scientific">Trepomonas sp. PC1</name>
    <dbReference type="NCBI Taxonomy" id="1076344"/>
    <lineage>
        <taxon>Eukaryota</taxon>
        <taxon>Metamonada</taxon>
        <taxon>Diplomonadida</taxon>
        <taxon>Hexamitidae</taxon>
        <taxon>Hexamitinae</taxon>
        <taxon>Trepomonas</taxon>
    </lineage>
</organism>
<reference evidence="2" key="1">
    <citation type="submission" date="2015-07" db="EMBL/GenBank/DDBJ databases">
        <title>Adaptation to a free-living lifestyle via gene acquisitions in the diplomonad Trepomonas sp. PC1.</title>
        <authorList>
            <person name="Xu F."/>
            <person name="Jerlstrom-Hultqvist J."/>
            <person name="Kolisko M."/>
            <person name="Simpson A.G.B."/>
            <person name="Roger A.J."/>
            <person name="Svard S.G."/>
            <person name="Andersson J.O."/>
        </authorList>
    </citation>
    <scope>NUCLEOTIDE SEQUENCE</scope>
    <source>
        <strain evidence="2">PC1</strain>
    </source>
</reference>
<proteinExistence type="predicted"/>
<feature type="coiled-coil region" evidence="1">
    <location>
        <begin position="18"/>
        <end position="119"/>
    </location>
</feature>
<feature type="coiled-coil region" evidence="1">
    <location>
        <begin position="671"/>
        <end position="876"/>
    </location>
</feature>
<name>A0A146KCU6_9EUKA</name>
<gene>
    <name evidence="2" type="ORF">TPC1_14634</name>
</gene>